<comment type="caution">
    <text evidence="1">The sequence shown here is derived from an EMBL/GenBank/DDBJ whole genome shotgun (WGS) entry which is preliminary data.</text>
</comment>
<dbReference type="AlphaFoldDB" id="A0A7C0WZW5"/>
<dbReference type="EMBL" id="DQZR01000053">
    <property type="protein sequence ID" value="HDM35895.1"/>
    <property type="molecule type" value="Genomic_DNA"/>
</dbReference>
<name>A0A7C0WZW5_9EURY</name>
<proteinExistence type="predicted"/>
<protein>
    <submittedName>
        <fullName evidence="1">Uncharacterized protein</fullName>
    </submittedName>
</protein>
<reference evidence="1" key="1">
    <citation type="journal article" date="2020" name="mSystems">
        <title>Genome- and Community-Level Interaction Insights into Carbon Utilization and Element Cycling Functions of Hydrothermarchaeota in Hydrothermal Sediment.</title>
        <authorList>
            <person name="Zhou Z."/>
            <person name="Liu Y."/>
            <person name="Xu W."/>
            <person name="Pan J."/>
            <person name="Luo Z.H."/>
            <person name="Li M."/>
        </authorList>
    </citation>
    <scope>NUCLEOTIDE SEQUENCE [LARGE SCALE GENOMIC DNA]</scope>
    <source>
        <strain evidence="1">HyVt-185</strain>
    </source>
</reference>
<dbReference type="Proteomes" id="UP000885863">
    <property type="component" value="Unassembled WGS sequence"/>
</dbReference>
<organism evidence="1">
    <name type="scientific">Candidatus Syntropharchaeum butanivorans</name>
    <dbReference type="NCBI Taxonomy" id="1839936"/>
    <lineage>
        <taxon>Archaea</taxon>
        <taxon>Methanobacteriati</taxon>
        <taxon>Methanobacteriota</taxon>
        <taxon>Stenosarchaea group</taxon>
        <taxon>Methanomicrobia</taxon>
        <taxon>Methanosarcinales</taxon>
        <taxon>ANME-2 cluster</taxon>
        <taxon>Candidatus Syntropharchaeum</taxon>
    </lineage>
</organism>
<gene>
    <name evidence="1" type="ORF">ENG09_01385</name>
</gene>
<accession>A0A7C0WZW5</accession>
<evidence type="ECO:0000313" key="1">
    <source>
        <dbReference type="EMBL" id="HDM35895.1"/>
    </source>
</evidence>
<sequence length="170" mass="19166">MNKEVGKMRSIRRNKERIGFVILTTLLSLVFVVSIVYAAGHGGVQNNVSWYVEVNGLDYNEVLDVTKSNHSVYVWNGGGASVFVDYEFKHQVDSDPGKTLRDQGWLIEVKPGNDPSNPFFHSNTITRSAADLGRGWHTLDAYTRVAVRSGVNRPPFIQDQVGEPTYWFFK</sequence>